<dbReference type="HAMAP" id="MF_02043">
    <property type="entry name" value="DusC_subfam"/>
    <property type="match status" value="1"/>
</dbReference>
<dbReference type="RefSeq" id="WP_114338410.1">
    <property type="nucleotide sequence ID" value="NZ_QPID01000006.1"/>
</dbReference>
<dbReference type="GO" id="GO:0102262">
    <property type="term" value="F:tRNA-dihydrouridine16 synthase activity"/>
    <property type="evidence" value="ECO:0007669"/>
    <property type="project" value="RHEA"/>
</dbReference>
<dbReference type="CDD" id="cd02801">
    <property type="entry name" value="DUS_like_FMN"/>
    <property type="match status" value="1"/>
</dbReference>
<protein>
    <recommendedName>
        <fullName evidence="9">tRNA-dihydrouridine(16) synthase</fullName>
        <ecNumber evidence="9">1.3.1.-</ecNumber>
    </recommendedName>
    <alternativeName>
        <fullName evidence="9">U16-specific dihydrouridine synthase</fullName>
        <shortName evidence="9">U16-specific Dus</shortName>
    </alternativeName>
    <alternativeName>
        <fullName evidence="9">tRNA-dihydrouridine synthase C</fullName>
    </alternativeName>
</protein>
<keyword evidence="7 9" id="KW-0694">RNA-binding</keyword>
<feature type="site" description="Interacts with tRNA; defines subfamily-specific binding signature" evidence="9">
    <location>
        <position position="278"/>
    </location>
</feature>
<evidence type="ECO:0000256" key="8">
    <source>
        <dbReference type="ARBA" id="ARBA00023002"/>
    </source>
</evidence>
<keyword evidence="5 9" id="KW-0819">tRNA processing</keyword>
<dbReference type="InterPro" id="IPR042270">
    <property type="entry name" value="DusC_C"/>
</dbReference>
<name>A0A368NIF3_9GAMM</name>
<evidence type="ECO:0000313" key="14">
    <source>
        <dbReference type="EMBL" id="RCU49414.1"/>
    </source>
</evidence>
<dbReference type="EMBL" id="QPID01000006">
    <property type="protein sequence ID" value="RCU49414.1"/>
    <property type="molecule type" value="Genomic_DNA"/>
</dbReference>
<evidence type="ECO:0000259" key="13">
    <source>
        <dbReference type="Pfam" id="PF01207"/>
    </source>
</evidence>
<dbReference type="PROSITE" id="PS01136">
    <property type="entry name" value="UPF0034"/>
    <property type="match status" value="1"/>
</dbReference>
<evidence type="ECO:0000313" key="15">
    <source>
        <dbReference type="Proteomes" id="UP000252558"/>
    </source>
</evidence>
<dbReference type="InterPro" id="IPR018517">
    <property type="entry name" value="tRNA_hU_synthase_CS"/>
</dbReference>
<keyword evidence="6 9" id="KW-0521">NADP</keyword>
<feature type="site" description="Interacts with tRNA" evidence="9">
    <location>
        <position position="95"/>
    </location>
</feature>
<keyword evidence="8 9" id="KW-0560">Oxidoreductase</keyword>
<dbReference type="Proteomes" id="UP000252558">
    <property type="component" value="Unassembled WGS sequence"/>
</dbReference>
<dbReference type="PANTHER" id="PTHR11082">
    <property type="entry name" value="TRNA-DIHYDROURIDINE SYNTHASE"/>
    <property type="match status" value="1"/>
</dbReference>
<evidence type="ECO:0000256" key="7">
    <source>
        <dbReference type="ARBA" id="ARBA00022884"/>
    </source>
</evidence>
<keyword evidence="3 9" id="KW-0285">Flavoprotein</keyword>
<comment type="caution">
    <text evidence="9">Lacks conserved residue(s) required for the propagation of feature annotation.</text>
</comment>
<dbReference type="PANTHER" id="PTHR11082:SF26">
    <property type="entry name" value="TRNA-DIHYDROURIDINE(16) SYNTHASE"/>
    <property type="match status" value="1"/>
</dbReference>
<evidence type="ECO:0000256" key="4">
    <source>
        <dbReference type="ARBA" id="ARBA00022643"/>
    </source>
</evidence>
<keyword evidence="12" id="KW-0547">Nucleotide-binding</keyword>
<dbReference type="Pfam" id="PF01207">
    <property type="entry name" value="Dus"/>
    <property type="match status" value="1"/>
</dbReference>
<evidence type="ECO:0000256" key="2">
    <source>
        <dbReference type="ARBA" id="ARBA00022555"/>
    </source>
</evidence>
<comment type="similarity">
    <text evidence="9">Belongs to the Dus family. DusC subfamily.</text>
</comment>
<feature type="site" description="Interacts with tRNA" evidence="9">
    <location>
        <position position="176"/>
    </location>
</feature>
<keyword evidence="4 9" id="KW-0288">FMN</keyword>
<feature type="site" description="Interacts with tRNA; defines subfamily-specific binding signature" evidence="9">
    <location>
        <position position="299"/>
    </location>
</feature>
<dbReference type="PIRSF" id="PIRSF006621">
    <property type="entry name" value="Dus"/>
    <property type="match status" value="1"/>
</dbReference>
<dbReference type="InterPro" id="IPR035587">
    <property type="entry name" value="DUS-like_FMN-bd"/>
</dbReference>
<dbReference type="EC" id="1.3.1.-" evidence="9"/>
<feature type="domain" description="DUS-like FMN-binding" evidence="13">
    <location>
        <begin position="5"/>
        <end position="306"/>
    </location>
</feature>
<feature type="active site" description="Proton donor" evidence="9 11">
    <location>
        <position position="98"/>
    </location>
</feature>
<dbReference type="InterPro" id="IPR032886">
    <property type="entry name" value="DusC"/>
</dbReference>
<dbReference type="OrthoDB" id="5289281at2"/>
<dbReference type="Gene3D" id="3.20.20.70">
    <property type="entry name" value="Aldolase class I"/>
    <property type="match status" value="1"/>
</dbReference>
<evidence type="ECO:0000256" key="6">
    <source>
        <dbReference type="ARBA" id="ARBA00022857"/>
    </source>
</evidence>
<feature type="binding site" evidence="9 12">
    <location>
        <position position="139"/>
    </location>
    <ligand>
        <name>FMN</name>
        <dbReference type="ChEBI" id="CHEBI:58210"/>
    </ligand>
</feature>
<dbReference type="GO" id="GO:0010181">
    <property type="term" value="F:FMN binding"/>
    <property type="evidence" value="ECO:0007669"/>
    <property type="project" value="UniProtKB-UniRule"/>
</dbReference>
<organism evidence="14 15">
    <name type="scientific">Corallincola holothuriorum</name>
    <dbReference type="NCBI Taxonomy" id="2282215"/>
    <lineage>
        <taxon>Bacteria</taxon>
        <taxon>Pseudomonadati</taxon>
        <taxon>Pseudomonadota</taxon>
        <taxon>Gammaproteobacteria</taxon>
        <taxon>Alteromonadales</taxon>
        <taxon>Psychromonadaceae</taxon>
        <taxon>Corallincola</taxon>
    </lineage>
</organism>
<accession>A0A368NIF3</accession>
<feature type="binding site" evidence="9 12">
    <location>
        <position position="68"/>
    </location>
    <ligand>
        <name>FMN</name>
        <dbReference type="ChEBI" id="CHEBI:58210"/>
    </ligand>
</feature>
<feature type="site" description="Interacts with tRNA; defines subfamily-specific binding signature" evidence="9">
    <location>
        <position position="276"/>
    </location>
</feature>
<evidence type="ECO:0000256" key="11">
    <source>
        <dbReference type="PIRSR" id="PIRSR006621-1"/>
    </source>
</evidence>
<dbReference type="SUPFAM" id="SSF51395">
    <property type="entry name" value="FMN-linked oxidoreductases"/>
    <property type="match status" value="1"/>
</dbReference>
<reference evidence="14 15" key="1">
    <citation type="submission" date="2018-07" db="EMBL/GenBank/DDBJ databases">
        <title>Corallincola holothuriorum sp. nov., a new facultative anaerobe isolated from sea cucumber Apostichopus japonicus.</title>
        <authorList>
            <person name="Xia H."/>
        </authorList>
    </citation>
    <scope>NUCLEOTIDE SEQUENCE [LARGE SCALE GENOMIC DNA]</scope>
    <source>
        <strain evidence="14 15">C4</strain>
    </source>
</reference>
<evidence type="ECO:0000256" key="10">
    <source>
        <dbReference type="PIRNR" id="PIRNR006621"/>
    </source>
</evidence>
<dbReference type="GO" id="GO:0050660">
    <property type="term" value="F:flavin adenine dinucleotide binding"/>
    <property type="evidence" value="ECO:0007669"/>
    <property type="project" value="InterPro"/>
</dbReference>
<comment type="cofactor">
    <cofactor evidence="1 9 10 12">
        <name>FMN</name>
        <dbReference type="ChEBI" id="CHEBI:58210"/>
    </cofactor>
</comment>
<comment type="catalytic activity">
    <reaction evidence="9">
        <text>5,6-dihydrouridine(16) in tRNA + NAD(+) = uridine(16) in tRNA + NADH + H(+)</text>
        <dbReference type="Rhea" id="RHEA:53380"/>
        <dbReference type="Rhea" id="RHEA-COMP:13543"/>
        <dbReference type="Rhea" id="RHEA-COMP:13544"/>
        <dbReference type="ChEBI" id="CHEBI:15378"/>
        <dbReference type="ChEBI" id="CHEBI:57540"/>
        <dbReference type="ChEBI" id="CHEBI:57945"/>
        <dbReference type="ChEBI" id="CHEBI:65315"/>
        <dbReference type="ChEBI" id="CHEBI:74443"/>
    </reaction>
</comment>
<proteinExistence type="inferred from homology"/>
<feature type="binding site" evidence="12">
    <location>
        <position position="168"/>
    </location>
    <ligand>
        <name>FMN</name>
        <dbReference type="ChEBI" id="CHEBI:58210"/>
    </ligand>
</feature>
<evidence type="ECO:0000256" key="12">
    <source>
        <dbReference type="PIRSR" id="PIRSR006621-2"/>
    </source>
</evidence>
<keyword evidence="2 9" id="KW-0820">tRNA-binding</keyword>
<feature type="binding site" evidence="9">
    <location>
        <begin position="199"/>
        <end position="201"/>
    </location>
    <ligand>
        <name>FMN</name>
        <dbReference type="ChEBI" id="CHEBI:58210"/>
    </ligand>
</feature>
<dbReference type="GO" id="GO:0000049">
    <property type="term" value="F:tRNA binding"/>
    <property type="evidence" value="ECO:0007669"/>
    <property type="project" value="UniProtKB-UniRule"/>
</dbReference>
<feature type="site" description="Interacts with tRNA; defines subfamily-specific binding signature" evidence="9">
    <location>
        <position position="35"/>
    </location>
</feature>
<feature type="binding site" evidence="9 12">
    <location>
        <begin position="223"/>
        <end position="224"/>
    </location>
    <ligand>
        <name>FMN</name>
        <dbReference type="ChEBI" id="CHEBI:58210"/>
    </ligand>
</feature>
<evidence type="ECO:0000256" key="9">
    <source>
        <dbReference type="HAMAP-Rule" id="MF_02043"/>
    </source>
</evidence>
<dbReference type="Gene3D" id="1.20.225.30">
    <property type="entry name" value="Dihydrouridine synthase, C-terminal recognition domain"/>
    <property type="match status" value="1"/>
</dbReference>
<keyword evidence="15" id="KW-1185">Reference proteome</keyword>
<dbReference type="InterPro" id="IPR001269">
    <property type="entry name" value="DUS_fam"/>
</dbReference>
<comment type="similarity">
    <text evidence="10">Belongs to the dus family.</text>
</comment>
<gene>
    <name evidence="9" type="primary">dusC</name>
    <name evidence="14" type="ORF">DU002_10830</name>
</gene>
<dbReference type="AlphaFoldDB" id="A0A368NIF3"/>
<comment type="catalytic activity">
    <reaction evidence="9">
        <text>5,6-dihydrouridine(16) in tRNA + NADP(+) = uridine(16) in tRNA + NADPH + H(+)</text>
        <dbReference type="Rhea" id="RHEA:53376"/>
        <dbReference type="Rhea" id="RHEA-COMP:13543"/>
        <dbReference type="Rhea" id="RHEA-COMP:13544"/>
        <dbReference type="ChEBI" id="CHEBI:15378"/>
        <dbReference type="ChEBI" id="CHEBI:57783"/>
        <dbReference type="ChEBI" id="CHEBI:58349"/>
        <dbReference type="ChEBI" id="CHEBI:65315"/>
        <dbReference type="ChEBI" id="CHEBI:74443"/>
    </reaction>
</comment>
<evidence type="ECO:0000256" key="5">
    <source>
        <dbReference type="ARBA" id="ARBA00022694"/>
    </source>
</evidence>
<evidence type="ECO:0000256" key="1">
    <source>
        <dbReference type="ARBA" id="ARBA00001917"/>
    </source>
</evidence>
<comment type="caution">
    <text evidence="14">The sequence shown here is derived from an EMBL/GenBank/DDBJ whole genome shotgun (WGS) entry which is preliminary data.</text>
</comment>
<dbReference type="InterPro" id="IPR013785">
    <property type="entry name" value="Aldolase_TIM"/>
</dbReference>
<comment type="function">
    <text evidence="9">Catalyzes the synthesis of 5,6-dihydrouridine (D), a modified base found in the D-loop of most tRNAs, via the reduction of the C5-C6 double bond in target uridines. Specifically modifies U16 in tRNAs.</text>
</comment>
<sequence>MQIYLAPMEGVMDDVMRDLLTRRGNFDLCMTEFVRVSDGLLPNRVFRRYCPELALGGKTPSGTPVRIQLLGQDPELLAENAARAISLGSQGIDLNFGCPAKTVNKSRGGAILLQSTAQIERIVASVRAAIPSSSQLSVKIRLGWEDCQLAEDNALAIEGAGANSLIIHGRTKAQGYLPPADWRRIGKIRSHLKIPVIANGDIWSPDDYRQCRDESGCDDIMLGRGALRMPNLAAQIKGANRGVKIPPDDWQAIKIELGYFYRLTMRSRNRAYFANRTKQWLAQLALRHPKAKEAFNRIRKLTSDQEIVRVLWQHSSDLI</sequence>
<evidence type="ECO:0000256" key="3">
    <source>
        <dbReference type="ARBA" id="ARBA00022630"/>
    </source>
</evidence>